<dbReference type="EMBL" id="JBFOLJ010000010">
    <property type="protein sequence ID" value="KAL2500611.1"/>
    <property type="molecule type" value="Genomic_DNA"/>
</dbReference>
<dbReference type="Proteomes" id="UP001604277">
    <property type="component" value="Unassembled WGS sequence"/>
</dbReference>
<comment type="caution">
    <text evidence="3">The sequence shown here is derived from an EMBL/GenBank/DDBJ whole genome shotgun (WGS) entry which is preliminary data.</text>
</comment>
<name>A0ABD1SJG9_9LAMI</name>
<feature type="region of interest" description="Disordered" evidence="1">
    <location>
        <begin position="1"/>
        <end position="21"/>
    </location>
</feature>
<evidence type="ECO:0000256" key="2">
    <source>
        <dbReference type="SAM" id="Phobius"/>
    </source>
</evidence>
<sequence length="126" mass="13714">MKLDLEGESATTAPRKPKNGAISLSLNFDDIFPGKKRSREGWNSDSVSSFFALSPKFLSKSGRVMYIANLIGFRLALASSAFIGYNFIVKKKGLQRAGTSSCRATPAEKLQALLLVEHVMSIVGEE</sequence>
<proteinExistence type="predicted"/>
<accession>A0ABD1SJG9</accession>
<evidence type="ECO:0000313" key="3">
    <source>
        <dbReference type="EMBL" id="KAL2500611.1"/>
    </source>
</evidence>
<keyword evidence="4" id="KW-1185">Reference proteome</keyword>
<dbReference type="AlphaFoldDB" id="A0ABD1SJG9"/>
<evidence type="ECO:0000256" key="1">
    <source>
        <dbReference type="SAM" id="MobiDB-lite"/>
    </source>
</evidence>
<organism evidence="3 4">
    <name type="scientific">Forsythia ovata</name>
    <dbReference type="NCBI Taxonomy" id="205694"/>
    <lineage>
        <taxon>Eukaryota</taxon>
        <taxon>Viridiplantae</taxon>
        <taxon>Streptophyta</taxon>
        <taxon>Embryophyta</taxon>
        <taxon>Tracheophyta</taxon>
        <taxon>Spermatophyta</taxon>
        <taxon>Magnoliopsida</taxon>
        <taxon>eudicotyledons</taxon>
        <taxon>Gunneridae</taxon>
        <taxon>Pentapetalae</taxon>
        <taxon>asterids</taxon>
        <taxon>lamiids</taxon>
        <taxon>Lamiales</taxon>
        <taxon>Oleaceae</taxon>
        <taxon>Forsythieae</taxon>
        <taxon>Forsythia</taxon>
    </lineage>
</organism>
<evidence type="ECO:0000313" key="4">
    <source>
        <dbReference type="Proteomes" id="UP001604277"/>
    </source>
</evidence>
<keyword evidence="2" id="KW-0812">Transmembrane</keyword>
<protein>
    <submittedName>
        <fullName evidence="3">Magnesium transporter</fullName>
    </submittedName>
</protein>
<gene>
    <name evidence="3" type="ORF">Fot_34459</name>
</gene>
<reference evidence="4" key="1">
    <citation type="submission" date="2024-07" db="EMBL/GenBank/DDBJ databases">
        <title>Two chromosome-level genome assemblies of Korean endemic species Abeliophyllum distichum and Forsythia ovata (Oleaceae).</title>
        <authorList>
            <person name="Jang H."/>
        </authorList>
    </citation>
    <scope>NUCLEOTIDE SEQUENCE [LARGE SCALE GENOMIC DNA]</scope>
</reference>
<keyword evidence="2" id="KW-0472">Membrane</keyword>
<feature type="transmembrane region" description="Helical" evidence="2">
    <location>
        <begin position="64"/>
        <end position="88"/>
    </location>
</feature>
<keyword evidence="2" id="KW-1133">Transmembrane helix</keyword>